<gene>
    <name evidence="5" type="ORF">SAMN04488128_102650</name>
</gene>
<accession>A0A1T4QX88</accession>
<dbReference type="SUPFAM" id="SSF46689">
    <property type="entry name" value="Homeodomain-like"/>
    <property type="match status" value="2"/>
</dbReference>
<dbReference type="Pfam" id="PF12833">
    <property type="entry name" value="HTH_18"/>
    <property type="match status" value="1"/>
</dbReference>
<name>A0A1T4QX88_9BACT</name>
<dbReference type="Pfam" id="PF22200">
    <property type="entry name" value="ExsA_N"/>
    <property type="match status" value="1"/>
</dbReference>
<reference evidence="6" key="1">
    <citation type="submission" date="2017-02" db="EMBL/GenBank/DDBJ databases">
        <authorList>
            <person name="Varghese N."/>
            <person name="Submissions S."/>
        </authorList>
    </citation>
    <scope>NUCLEOTIDE SEQUENCE [LARGE SCALE GENOMIC DNA]</scope>
    <source>
        <strain evidence="6">DSM 22224</strain>
    </source>
</reference>
<evidence type="ECO:0000259" key="4">
    <source>
        <dbReference type="PROSITE" id="PS01124"/>
    </source>
</evidence>
<dbReference type="InterPro" id="IPR050204">
    <property type="entry name" value="AraC_XylS_family_regulators"/>
</dbReference>
<protein>
    <submittedName>
        <fullName evidence="5">AraC-type DNA-binding protein</fullName>
    </submittedName>
</protein>
<evidence type="ECO:0000313" key="6">
    <source>
        <dbReference type="Proteomes" id="UP000190367"/>
    </source>
</evidence>
<dbReference type="EMBL" id="FUWZ01000002">
    <property type="protein sequence ID" value="SKA08399.1"/>
    <property type="molecule type" value="Genomic_DNA"/>
</dbReference>
<dbReference type="PROSITE" id="PS00041">
    <property type="entry name" value="HTH_ARAC_FAMILY_1"/>
    <property type="match status" value="1"/>
</dbReference>
<dbReference type="SMART" id="SM00342">
    <property type="entry name" value="HTH_ARAC"/>
    <property type="match status" value="1"/>
</dbReference>
<dbReference type="Gene3D" id="1.10.10.60">
    <property type="entry name" value="Homeodomain-like"/>
    <property type="match status" value="1"/>
</dbReference>
<dbReference type="GO" id="GO:0003700">
    <property type="term" value="F:DNA-binding transcription factor activity"/>
    <property type="evidence" value="ECO:0007669"/>
    <property type="project" value="InterPro"/>
</dbReference>
<dbReference type="STRING" id="634771.SAMN04488128_102650"/>
<evidence type="ECO:0000256" key="2">
    <source>
        <dbReference type="ARBA" id="ARBA00023125"/>
    </source>
</evidence>
<organism evidence="5 6">
    <name type="scientific">Chitinophaga eiseniae</name>
    <dbReference type="NCBI Taxonomy" id="634771"/>
    <lineage>
        <taxon>Bacteria</taxon>
        <taxon>Pseudomonadati</taxon>
        <taxon>Bacteroidota</taxon>
        <taxon>Chitinophagia</taxon>
        <taxon>Chitinophagales</taxon>
        <taxon>Chitinophagaceae</taxon>
        <taxon>Chitinophaga</taxon>
    </lineage>
</organism>
<dbReference type="PRINTS" id="PR00032">
    <property type="entry name" value="HTHARAC"/>
</dbReference>
<keyword evidence="2 5" id="KW-0238">DNA-binding</keyword>
<dbReference type="PROSITE" id="PS01124">
    <property type="entry name" value="HTH_ARAC_FAMILY_2"/>
    <property type="match status" value="1"/>
</dbReference>
<dbReference type="InterPro" id="IPR009057">
    <property type="entry name" value="Homeodomain-like_sf"/>
</dbReference>
<dbReference type="InterPro" id="IPR018062">
    <property type="entry name" value="HTH_AraC-typ_CS"/>
</dbReference>
<evidence type="ECO:0000256" key="3">
    <source>
        <dbReference type="ARBA" id="ARBA00023163"/>
    </source>
</evidence>
<dbReference type="Proteomes" id="UP000190367">
    <property type="component" value="Unassembled WGS sequence"/>
</dbReference>
<dbReference type="GO" id="GO:0043565">
    <property type="term" value="F:sequence-specific DNA binding"/>
    <property type="evidence" value="ECO:0007669"/>
    <property type="project" value="InterPro"/>
</dbReference>
<dbReference type="SUPFAM" id="SSF51182">
    <property type="entry name" value="RmlC-like cupins"/>
    <property type="match status" value="1"/>
</dbReference>
<feature type="domain" description="HTH araC/xylS-type" evidence="4">
    <location>
        <begin position="193"/>
        <end position="291"/>
    </location>
</feature>
<sequence length="301" mass="34603">MPNSEKKEQEHTPMYTLYDRFTLTGQHHIRTWEQQGHSWAAYSNYRQPAAHGLYIPHPVLNLVVRGEKRIYDGLQVHRLRAGDVFLIPSGSVICSEILQPSEDYASINFFLPPDLLATHYASAATGKYVAGATQTLSASLQWQQLTQALLRDFREDGAMPAYENMMDRVLHLLQQETAVVKAALAGRPSVSMQQVMDRLHKNMQEVRLLEEVAAMGNMSLATLKRRFRETYQCSPMQWIWARRLQMSALLLRTSDLPVPEVAYSTGFEDLSHFYRQFRRCFGVTPVQWRRGEIELLSQSSR</sequence>
<evidence type="ECO:0000256" key="1">
    <source>
        <dbReference type="ARBA" id="ARBA00023015"/>
    </source>
</evidence>
<dbReference type="AlphaFoldDB" id="A0A1T4QX88"/>
<keyword evidence="3" id="KW-0804">Transcription</keyword>
<dbReference type="InterPro" id="IPR020449">
    <property type="entry name" value="Tscrpt_reg_AraC-type_HTH"/>
</dbReference>
<dbReference type="InterPro" id="IPR011051">
    <property type="entry name" value="RmlC_Cupin_sf"/>
</dbReference>
<keyword evidence="6" id="KW-1185">Reference proteome</keyword>
<dbReference type="InterPro" id="IPR054015">
    <property type="entry name" value="ExsA-like_N"/>
</dbReference>
<keyword evidence="1" id="KW-0805">Transcription regulation</keyword>
<dbReference type="RefSeq" id="WP_235021527.1">
    <property type="nucleotide sequence ID" value="NZ_FUWZ01000002.1"/>
</dbReference>
<evidence type="ECO:0000313" key="5">
    <source>
        <dbReference type="EMBL" id="SKA08399.1"/>
    </source>
</evidence>
<dbReference type="InterPro" id="IPR018060">
    <property type="entry name" value="HTH_AraC"/>
</dbReference>
<proteinExistence type="predicted"/>
<dbReference type="PANTHER" id="PTHR46796">
    <property type="entry name" value="HTH-TYPE TRANSCRIPTIONAL ACTIVATOR RHAS-RELATED"/>
    <property type="match status" value="1"/>
</dbReference>